<dbReference type="STRING" id="1454001.AW08_00970"/>
<proteinExistence type="predicted"/>
<keyword evidence="3" id="KW-0963">Cytoplasm</keyword>
<dbReference type="GO" id="GO:0000917">
    <property type="term" value="P:division septum assembly"/>
    <property type="evidence" value="ECO:0007669"/>
    <property type="project" value="UniProtKB-KW"/>
</dbReference>
<dbReference type="InterPro" id="IPR042233">
    <property type="entry name" value="Cell_div_ZapA_N"/>
</dbReference>
<evidence type="ECO:0000256" key="9">
    <source>
        <dbReference type="ARBA" id="ARBA00033158"/>
    </source>
</evidence>
<evidence type="ECO:0000313" key="11">
    <source>
        <dbReference type="Proteomes" id="UP000020218"/>
    </source>
</evidence>
<gene>
    <name evidence="10" type="primary">zapA</name>
    <name evidence="10" type="ORF">AW08_00970</name>
</gene>
<dbReference type="Gene3D" id="3.30.160.880">
    <property type="entry name" value="Cell division protein ZapA protomer, N-terminal domain"/>
    <property type="match status" value="1"/>
</dbReference>
<evidence type="ECO:0000256" key="5">
    <source>
        <dbReference type="ARBA" id="ARBA00023210"/>
    </source>
</evidence>
<dbReference type="PANTHER" id="PTHR34981:SF1">
    <property type="entry name" value="CELL DIVISION PROTEIN ZAPA"/>
    <property type="match status" value="1"/>
</dbReference>
<accession>A0A011MFQ8</accession>
<evidence type="ECO:0000256" key="3">
    <source>
        <dbReference type="ARBA" id="ARBA00022490"/>
    </source>
</evidence>
<comment type="caution">
    <text evidence="10">The sequence shown here is derived from an EMBL/GenBank/DDBJ whole genome shotgun (WGS) entry which is preliminary data.</text>
</comment>
<dbReference type="PANTHER" id="PTHR34981">
    <property type="entry name" value="CELL DIVISION PROTEIN ZAPA"/>
    <property type="match status" value="1"/>
</dbReference>
<evidence type="ECO:0000256" key="6">
    <source>
        <dbReference type="ARBA" id="ARBA00023306"/>
    </source>
</evidence>
<evidence type="ECO:0000313" key="10">
    <source>
        <dbReference type="EMBL" id="EXI68658.1"/>
    </source>
</evidence>
<keyword evidence="5" id="KW-0717">Septation</keyword>
<dbReference type="Pfam" id="PF05164">
    <property type="entry name" value="ZapA"/>
    <property type="match status" value="1"/>
</dbReference>
<keyword evidence="6" id="KW-0131">Cell cycle</keyword>
<dbReference type="InterPro" id="IPR036192">
    <property type="entry name" value="Cell_div_ZapA-like_sf"/>
</dbReference>
<dbReference type="GO" id="GO:0043093">
    <property type="term" value="P:FtsZ-dependent cytokinesis"/>
    <property type="evidence" value="ECO:0007669"/>
    <property type="project" value="TreeGrafter"/>
</dbReference>
<dbReference type="GO" id="GO:0000921">
    <property type="term" value="P:septin ring assembly"/>
    <property type="evidence" value="ECO:0007669"/>
    <property type="project" value="TreeGrafter"/>
</dbReference>
<evidence type="ECO:0000256" key="2">
    <source>
        <dbReference type="ARBA" id="ARBA00015195"/>
    </source>
</evidence>
<comment type="subunit">
    <text evidence="8">Homodimer. Interacts with FtsZ.</text>
</comment>
<sequence>MPNDASFLDITLLGKEYRVACPPDQRGALLNAAGYVDGKMRDIAEKTRNNIAERIAVMAALNIAHEHLGLDQGVVAQHQKIESEIALDMEALRRRISSMEAELDAILKLE</sequence>
<evidence type="ECO:0000256" key="1">
    <source>
        <dbReference type="ARBA" id="ARBA00004496"/>
    </source>
</evidence>
<organism evidence="10 11">
    <name type="scientific">Candidatus Accumulibacter adjunctus</name>
    <dbReference type="NCBI Taxonomy" id="1454001"/>
    <lineage>
        <taxon>Bacteria</taxon>
        <taxon>Pseudomonadati</taxon>
        <taxon>Pseudomonadota</taxon>
        <taxon>Betaproteobacteria</taxon>
        <taxon>Candidatus Accumulibacter</taxon>
    </lineage>
</organism>
<comment type="function">
    <text evidence="7">Activator of cell division through the inhibition of FtsZ GTPase activity, therefore promoting FtsZ assembly into bundles of protofilaments necessary for the formation of the division Z ring. It is recruited early at mid-cell but it is not essential for cell division.</text>
</comment>
<name>A0A011MFQ8_9PROT</name>
<keyword evidence="11" id="KW-1185">Reference proteome</keyword>
<protein>
    <recommendedName>
        <fullName evidence="2">Cell division protein ZapA</fullName>
    </recommendedName>
    <alternativeName>
        <fullName evidence="9">Z ring-associated protein ZapA</fullName>
    </alternativeName>
</protein>
<dbReference type="EMBL" id="JFAX01000004">
    <property type="protein sequence ID" value="EXI68658.1"/>
    <property type="molecule type" value="Genomic_DNA"/>
</dbReference>
<evidence type="ECO:0000256" key="4">
    <source>
        <dbReference type="ARBA" id="ARBA00022618"/>
    </source>
</evidence>
<evidence type="ECO:0000256" key="8">
    <source>
        <dbReference type="ARBA" id="ARBA00026068"/>
    </source>
</evidence>
<dbReference type="GO" id="GO:0030428">
    <property type="term" value="C:cell septum"/>
    <property type="evidence" value="ECO:0007669"/>
    <property type="project" value="TreeGrafter"/>
</dbReference>
<dbReference type="InterPro" id="IPR007838">
    <property type="entry name" value="Cell_div_ZapA-like"/>
</dbReference>
<dbReference type="SUPFAM" id="SSF102829">
    <property type="entry name" value="Cell division protein ZapA-like"/>
    <property type="match status" value="1"/>
</dbReference>
<dbReference type="PATRIC" id="fig|1454001.3.peg.916"/>
<comment type="subcellular location">
    <subcellularLocation>
        <location evidence="1">Cytoplasm</location>
    </subcellularLocation>
</comment>
<dbReference type="GO" id="GO:0005829">
    <property type="term" value="C:cytosol"/>
    <property type="evidence" value="ECO:0007669"/>
    <property type="project" value="TreeGrafter"/>
</dbReference>
<dbReference type="GO" id="GO:0032153">
    <property type="term" value="C:cell division site"/>
    <property type="evidence" value="ECO:0007669"/>
    <property type="project" value="TreeGrafter"/>
</dbReference>
<reference evidence="10" key="1">
    <citation type="submission" date="2014-02" db="EMBL/GenBank/DDBJ databases">
        <title>Expanding our view of genomic diversity in Candidatus Accumulibacter clades.</title>
        <authorList>
            <person name="Skennerton C.T."/>
            <person name="Barr J.J."/>
            <person name="Slater F.R."/>
            <person name="Bond P.L."/>
            <person name="Tyson G.W."/>
        </authorList>
    </citation>
    <scope>NUCLEOTIDE SEQUENCE [LARGE SCALE GENOMIC DNA]</scope>
</reference>
<dbReference type="AlphaFoldDB" id="A0A011MFQ8"/>
<keyword evidence="4" id="KW-0132">Cell division</keyword>
<evidence type="ECO:0000256" key="7">
    <source>
        <dbReference type="ARBA" id="ARBA00024910"/>
    </source>
</evidence>
<dbReference type="Gene3D" id="1.20.5.50">
    <property type="match status" value="1"/>
</dbReference>
<dbReference type="Proteomes" id="UP000020218">
    <property type="component" value="Unassembled WGS sequence"/>
</dbReference>